<dbReference type="Gene3D" id="1.10.8.60">
    <property type="match status" value="1"/>
</dbReference>
<dbReference type="SUPFAM" id="SSF52540">
    <property type="entry name" value="P-loop containing nucleoside triphosphate hydrolases"/>
    <property type="match status" value="2"/>
</dbReference>
<comment type="caution">
    <text evidence="6">The sequence shown here is derived from an EMBL/GenBank/DDBJ whole genome shotgun (WGS) entry which is preliminary data.</text>
</comment>
<evidence type="ECO:0000259" key="5">
    <source>
        <dbReference type="Pfam" id="PF17871"/>
    </source>
</evidence>
<keyword evidence="6" id="KW-0378">Hydrolase</keyword>
<dbReference type="InterPro" id="IPR041546">
    <property type="entry name" value="ClpA/ClpB_AAA_lid"/>
</dbReference>
<dbReference type="GO" id="GO:0016887">
    <property type="term" value="F:ATP hydrolysis activity"/>
    <property type="evidence" value="ECO:0007669"/>
    <property type="project" value="InterPro"/>
</dbReference>
<dbReference type="AlphaFoldDB" id="A0A955HZC1"/>
<organism evidence="6 7">
    <name type="scientific">Candidatus Dojkabacteria bacterium</name>
    <dbReference type="NCBI Taxonomy" id="2099670"/>
    <lineage>
        <taxon>Bacteria</taxon>
        <taxon>Candidatus Dojkabacteria</taxon>
    </lineage>
</organism>
<dbReference type="InterPro" id="IPR003959">
    <property type="entry name" value="ATPase_AAA_core"/>
</dbReference>
<dbReference type="Pfam" id="PF07724">
    <property type="entry name" value="AAA_2"/>
    <property type="match status" value="1"/>
</dbReference>
<evidence type="ECO:0000313" key="6">
    <source>
        <dbReference type="EMBL" id="MCA9375209.1"/>
    </source>
</evidence>
<dbReference type="PANTHER" id="PTHR11638:SF18">
    <property type="entry name" value="HEAT SHOCK PROTEIN 104"/>
    <property type="match status" value="1"/>
</dbReference>
<dbReference type="GO" id="GO:0034605">
    <property type="term" value="P:cellular response to heat"/>
    <property type="evidence" value="ECO:0007669"/>
    <property type="project" value="TreeGrafter"/>
</dbReference>
<dbReference type="GO" id="GO:0005737">
    <property type="term" value="C:cytoplasm"/>
    <property type="evidence" value="ECO:0007669"/>
    <property type="project" value="TreeGrafter"/>
</dbReference>
<dbReference type="Proteomes" id="UP000748332">
    <property type="component" value="Unassembled WGS sequence"/>
</dbReference>
<dbReference type="PANTHER" id="PTHR11638">
    <property type="entry name" value="ATP-DEPENDENT CLP PROTEASE"/>
    <property type="match status" value="1"/>
</dbReference>
<evidence type="ECO:0000256" key="1">
    <source>
        <dbReference type="ARBA" id="ARBA00022741"/>
    </source>
</evidence>
<keyword evidence="2 6" id="KW-0067">ATP-binding</keyword>
<accession>A0A955HZC1</accession>
<gene>
    <name evidence="6" type="ORF">KC622_02675</name>
</gene>
<evidence type="ECO:0000256" key="3">
    <source>
        <dbReference type="SAM" id="Coils"/>
    </source>
</evidence>
<dbReference type="Pfam" id="PF17871">
    <property type="entry name" value="AAA_lid_9"/>
    <property type="match status" value="1"/>
</dbReference>
<dbReference type="GO" id="GO:0005524">
    <property type="term" value="F:ATP binding"/>
    <property type="evidence" value="ECO:0007669"/>
    <property type="project" value="UniProtKB-KW"/>
</dbReference>
<dbReference type="GO" id="GO:0006508">
    <property type="term" value="P:proteolysis"/>
    <property type="evidence" value="ECO:0007669"/>
    <property type="project" value="UniProtKB-KW"/>
</dbReference>
<dbReference type="InterPro" id="IPR050130">
    <property type="entry name" value="ClpA_ClpB"/>
</dbReference>
<feature type="domain" description="ClpA/ClpB AAA lid" evidence="5">
    <location>
        <begin position="65"/>
        <end position="165"/>
    </location>
</feature>
<feature type="non-terminal residue" evidence="6">
    <location>
        <position position="302"/>
    </location>
</feature>
<dbReference type="EMBL" id="JAGQLM010000113">
    <property type="protein sequence ID" value="MCA9375209.1"/>
    <property type="molecule type" value="Genomic_DNA"/>
</dbReference>
<proteinExistence type="predicted"/>
<reference evidence="6" key="2">
    <citation type="journal article" date="2021" name="Microbiome">
        <title>Successional dynamics and alternative stable states in a saline activated sludge microbial community over 9 years.</title>
        <authorList>
            <person name="Wang Y."/>
            <person name="Ye J."/>
            <person name="Ju F."/>
            <person name="Liu L."/>
            <person name="Boyd J.A."/>
            <person name="Deng Y."/>
            <person name="Parks D.H."/>
            <person name="Jiang X."/>
            <person name="Yin X."/>
            <person name="Woodcroft B.J."/>
            <person name="Tyson G.W."/>
            <person name="Hugenholtz P."/>
            <person name="Polz M.F."/>
            <person name="Zhang T."/>
        </authorList>
    </citation>
    <scope>NUCLEOTIDE SEQUENCE</scope>
    <source>
        <strain evidence="6">HKST-UBA16</strain>
    </source>
</reference>
<dbReference type="InterPro" id="IPR027417">
    <property type="entry name" value="P-loop_NTPase"/>
</dbReference>
<dbReference type="GO" id="GO:0008233">
    <property type="term" value="F:peptidase activity"/>
    <property type="evidence" value="ECO:0007669"/>
    <property type="project" value="UniProtKB-KW"/>
</dbReference>
<evidence type="ECO:0000256" key="2">
    <source>
        <dbReference type="ARBA" id="ARBA00022840"/>
    </source>
</evidence>
<feature type="domain" description="ATPase AAA-type core" evidence="4">
    <location>
        <begin position="258"/>
        <end position="302"/>
    </location>
</feature>
<keyword evidence="6" id="KW-0645">Protease</keyword>
<sequence>DELHTIVGSGAQEGQMDLSNMLKPALARGEMQVIGATTLNEYKKYIEKDAALERRFQPVLVNEPSVEQTVEILHGLRDSYEAHHKVKIEPEAIDSAAHLSSRYIKDRFLPDKAIDLIDESASKVRLESTSEPENVRQLKSEIEKLEKERESLSRAGNHEESAKIKVDIEKKKEELQPIEDEWKKTRGTGTPTVTSDDIAEVVSRITGVPITDLKKEERERLLNLEEFLHERVVGQEKAVKAVSEAIRRARVGLKDPNKPIASFLFLGPTGVGKTLLAKTLAQQVFGDENAMVRLDMSEYMEK</sequence>
<keyword evidence="3" id="KW-0175">Coiled coil</keyword>
<feature type="non-terminal residue" evidence="6">
    <location>
        <position position="1"/>
    </location>
</feature>
<protein>
    <submittedName>
        <fullName evidence="6">ATP-dependent Clp protease ATP-binding subunit</fullName>
    </submittedName>
</protein>
<keyword evidence="1" id="KW-0547">Nucleotide-binding</keyword>
<evidence type="ECO:0000259" key="4">
    <source>
        <dbReference type="Pfam" id="PF07724"/>
    </source>
</evidence>
<evidence type="ECO:0000313" key="7">
    <source>
        <dbReference type="Proteomes" id="UP000748332"/>
    </source>
</evidence>
<dbReference type="Gene3D" id="4.10.860.10">
    <property type="entry name" value="UVR domain"/>
    <property type="match status" value="1"/>
</dbReference>
<dbReference type="Gene3D" id="3.40.50.300">
    <property type="entry name" value="P-loop containing nucleotide triphosphate hydrolases"/>
    <property type="match status" value="2"/>
</dbReference>
<feature type="coiled-coil region" evidence="3">
    <location>
        <begin position="135"/>
        <end position="162"/>
    </location>
</feature>
<reference evidence="6" key="1">
    <citation type="submission" date="2020-04" db="EMBL/GenBank/DDBJ databases">
        <authorList>
            <person name="Zhang T."/>
        </authorList>
    </citation>
    <scope>NUCLEOTIDE SEQUENCE</scope>
    <source>
        <strain evidence="6">HKST-UBA16</strain>
    </source>
</reference>
<name>A0A955HZC1_9BACT</name>